<feature type="region of interest" description="Disordered" evidence="1">
    <location>
        <begin position="1"/>
        <end position="50"/>
    </location>
</feature>
<protein>
    <submittedName>
        <fullName evidence="2">Uncharacterized protein</fullName>
    </submittedName>
</protein>
<feature type="non-terminal residue" evidence="2">
    <location>
        <position position="1"/>
    </location>
</feature>
<gene>
    <name evidence="2" type="ORF">KI387_016353</name>
</gene>
<evidence type="ECO:0000313" key="2">
    <source>
        <dbReference type="EMBL" id="KAH9321714.1"/>
    </source>
</evidence>
<evidence type="ECO:0000313" key="3">
    <source>
        <dbReference type="Proteomes" id="UP000824469"/>
    </source>
</evidence>
<reference evidence="2 3" key="1">
    <citation type="journal article" date="2021" name="Nat. Plants">
        <title>The Taxus genome provides insights into paclitaxel biosynthesis.</title>
        <authorList>
            <person name="Xiong X."/>
            <person name="Gou J."/>
            <person name="Liao Q."/>
            <person name="Li Y."/>
            <person name="Zhou Q."/>
            <person name="Bi G."/>
            <person name="Li C."/>
            <person name="Du R."/>
            <person name="Wang X."/>
            <person name="Sun T."/>
            <person name="Guo L."/>
            <person name="Liang H."/>
            <person name="Lu P."/>
            <person name="Wu Y."/>
            <person name="Zhang Z."/>
            <person name="Ro D.K."/>
            <person name="Shang Y."/>
            <person name="Huang S."/>
            <person name="Yan J."/>
        </authorList>
    </citation>
    <scope>NUCLEOTIDE SEQUENCE [LARGE SCALE GENOMIC DNA]</scope>
    <source>
        <strain evidence="2">Ta-2019</strain>
    </source>
</reference>
<dbReference type="EMBL" id="JAHRHJ020000003">
    <property type="protein sequence ID" value="KAH9321714.1"/>
    <property type="molecule type" value="Genomic_DNA"/>
</dbReference>
<feature type="non-terminal residue" evidence="2">
    <location>
        <position position="83"/>
    </location>
</feature>
<keyword evidence="3" id="KW-1185">Reference proteome</keyword>
<name>A0AA38GEF6_TAXCH</name>
<organism evidence="2 3">
    <name type="scientific">Taxus chinensis</name>
    <name type="common">Chinese yew</name>
    <name type="synonym">Taxus wallichiana var. chinensis</name>
    <dbReference type="NCBI Taxonomy" id="29808"/>
    <lineage>
        <taxon>Eukaryota</taxon>
        <taxon>Viridiplantae</taxon>
        <taxon>Streptophyta</taxon>
        <taxon>Embryophyta</taxon>
        <taxon>Tracheophyta</taxon>
        <taxon>Spermatophyta</taxon>
        <taxon>Pinopsida</taxon>
        <taxon>Pinidae</taxon>
        <taxon>Conifers II</taxon>
        <taxon>Cupressales</taxon>
        <taxon>Taxaceae</taxon>
        <taxon>Taxus</taxon>
    </lineage>
</organism>
<accession>A0AA38GEF6</accession>
<dbReference type="Proteomes" id="UP000824469">
    <property type="component" value="Unassembled WGS sequence"/>
</dbReference>
<dbReference type="AlphaFoldDB" id="A0AA38GEF6"/>
<proteinExistence type="predicted"/>
<sequence length="83" mass="9389">ISGNSVYMVSSDDEDYSKTSECEKVRDRNGRHKPKRTLPPRKSKNPKMDYSELSLLKIGLTKQGLTQENANELLSYKSIPTGK</sequence>
<comment type="caution">
    <text evidence="2">The sequence shown here is derived from an EMBL/GenBank/DDBJ whole genome shotgun (WGS) entry which is preliminary data.</text>
</comment>
<feature type="compositionally biased region" description="Basic and acidic residues" evidence="1">
    <location>
        <begin position="16"/>
        <end position="28"/>
    </location>
</feature>
<feature type="compositionally biased region" description="Basic residues" evidence="1">
    <location>
        <begin position="29"/>
        <end position="45"/>
    </location>
</feature>
<evidence type="ECO:0000256" key="1">
    <source>
        <dbReference type="SAM" id="MobiDB-lite"/>
    </source>
</evidence>